<proteinExistence type="inferred from homology"/>
<dbReference type="Proteomes" id="UP001431776">
    <property type="component" value="Unassembled WGS sequence"/>
</dbReference>
<dbReference type="GO" id="GO:0051539">
    <property type="term" value="F:4 iron, 4 sulfur cluster binding"/>
    <property type="evidence" value="ECO:0007669"/>
    <property type="project" value="TreeGrafter"/>
</dbReference>
<sequence length="356" mass="38259">MFDRIAKAQQQIGEACQTLGRPITVMEVCGTHTVAIFRSGIRSTLPEGLKLLSGPGCPVCVTDQGYIDAVLELTKRDDCIIATYGDMIRVPGKAGSLETRAARADVRIVLSSEDALQLARDNPHKTVVFVAVGFETTAPATAVVVKEAAEEGIENFCILSGHKLILPAMRALLSGMNDRVDAFLCPGHVSVIIGAGAFAEIVDDFGRPCVVAGFEPLQIIEGLAEICRQLCAGKPELKSIYSAVVTDQGNTAAQRIIAKCFDDADGYWRGLGKIEKSTLVLKEGYREFDGFKRFGLTDEPGEDLSGCRCGEVLCGLIEPMQCALFGSQCTPHRPVGPCMVSSEGTCAAWYKYGRRD</sequence>
<organism evidence="4 5">
    <name type="scientific">Anaerobaca lacustris</name>
    <dbReference type="NCBI Taxonomy" id="3044600"/>
    <lineage>
        <taxon>Bacteria</taxon>
        <taxon>Pseudomonadati</taxon>
        <taxon>Planctomycetota</taxon>
        <taxon>Phycisphaerae</taxon>
        <taxon>Sedimentisphaerales</taxon>
        <taxon>Anaerobacaceae</taxon>
        <taxon>Anaerobaca</taxon>
    </lineage>
</organism>
<gene>
    <name evidence="4" type="primary">hypD</name>
    <name evidence="4" type="ORF">QJ522_04350</name>
</gene>
<dbReference type="NCBIfam" id="TIGR00075">
    <property type="entry name" value="hypD"/>
    <property type="match status" value="1"/>
</dbReference>
<evidence type="ECO:0000256" key="3">
    <source>
        <dbReference type="ARBA" id="ARBA00023004"/>
    </source>
</evidence>
<dbReference type="GO" id="GO:0005506">
    <property type="term" value="F:iron ion binding"/>
    <property type="evidence" value="ECO:0007669"/>
    <property type="project" value="TreeGrafter"/>
</dbReference>
<dbReference type="InterPro" id="IPR042244">
    <property type="entry name" value="HypD_2_sf"/>
</dbReference>
<dbReference type="Gene3D" id="3.40.50.11750">
    <property type="entry name" value="HypD, alpha/beta domain 1"/>
    <property type="match status" value="2"/>
</dbReference>
<dbReference type="GO" id="GO:0051604">
    <property type="term" value="P:protein maturation"/>
    <property type="evidence" value="ECO:0007669"/>
    <property type="project" value="TreeGrafter"/>
</dbReference>
<dbReference type="Gene3D" id="6.10.20.100">
    <property type="match status" value="1"/>
</dbReference>
<name>A0AAW6TUG8_9BACT</name>
<keyword evidence="2" id="KW-0479">Metal-binding</keyword>
<reference evidence="4" key="1">
    <citation type="submission" date="2023-05" db="EMBL/GenBank/DDBJ databases">
        <title>Anaerotaeda fermentans gen. nov., sp. nov., a novel anaerobic planctomycete of the new family within the order Sedimentisphaerales isolated from Taman Peninsula, Russia.</title>
        <authorList>
            <person name="Khomyakova M.A."/>
            <person name="Merkel A.Y."/>
            <person name="Slobodkin A.I."/>
        </authorList>
    </citation>
    <scope>NUCLEOTIDE SEQUENCE</scope>
    <source>
        <strain evidence="4">M17dextr</strain>
    </source>
</reference>
<dbReference type="GO" id="GO:0070025">
    <property type="term" value="F:carbon monoxide binding"/>
    <property type="evidence" value="ECO:0007669"/>
    <property type="project" value="TreeGrafter"/>
</dbReference>
<comment type="caution">
    <text evidence="4">The sequence shown here is derived from an EMBL/GenBank/DDBJ whole genome shotgun (WGS) entry which is preliminary data.</text>
</comment>
<evidence type="ECO:0000256" key="2">
    <source>
        <dbReference type="ARBA" id="ARBA00022723"/>
    </source>
</evidence>
<comment type="similarity">
    <text evidence="1">Belongs to the HypD family.</text>
</comment>
<dbReference type="AlphaFoldDB" id="A0AAW6TUG8"/>
<dbReference type="PIRSF" id="PIRSF005622">
    <property type="entry name" value="Hydrgn_mat_hypD"/>
    <property type="match status" value="1"/>
</dbReference>
<accession>A0AAW6TUG8</accession>
<keyword evidence="5" id="KW-1185">Reference proteome</keyword>
<protein>
    <submittedName>
        <fullName evidence="4">Hydrogenase formation protein HypD</fullName>
    </submittedName>
</protein>
<dbReference type="PANTHER" id="PTHR30149:SF0">
    <property type="entry name" value="HYDROGENASE MATURATION FACTOR HYPD"/>
    <property type="match status" value="1"/>
</dbReference>
<dbReference type="PANTHER" id="PTHR30149">
    <property type="entry name" value="HYDROGENASE PROTEIN ASSEMBLY PROTEIN HYPD"/>
    <property type="match status" value="1"/>
</dbReference>
<dbReference type="EMBL" id="JASCXX010000004">
    <property type="protein sequence ID" value="MDI6448265.1"/>
    <property type="molecule type" value="Genomic_DNA"/>
</dbReference>
<evidence type="ECO:0000313" key="4">
    <source>
        <dbReference type="EMBL" id="MDI6448265.1"/>
    </source>
</evidence>
<dbReference type="RefSeq" id="WP_349243673.1">
    <property type="nucleotide sequence ID" value="NZ_JASCXX010000004.1"/>
</dbReference>
<dbReference type="Pfam" id="PF01924">
    <property type="entry name" value="HypD"/>
    <property type="match status" value="1"/>
</dbReference>
<dbReference type="InterPro" id="IPR042243">
    <property type="entry name" value="HypD_1"/>
</dbReference>
<evidence type="ECO:0000313" key="5">
    <source>
        <dbReference type="Proteomes" id="UP001431776"/>
    </source>
</evidence>
<dbReference type="InterPro" id="IPR002780">
    <property type="entry name" value="Hyd_form_HypD"/>
</dbReference>
<keyword evidence="3" id="KW-0408">Iron</keyword>
<evidence type="ECO:0000256" key="1">
    <source>
        <dbReference type="ARBA" id="ARBA00007888"/>
    </source>
</evidence>